<feature type="transmembrane region" description="Helical" evidence="10">
    <location>
        <begin position="544"/>
        <end position="568"/>
    </location>
</feature>
<evidence type="ECO:0000256" key="2">
    <source>
        <dbReference type="ARBA" id="ARBA00006065"/>
    </source>
</evidence>
<evidence type="ECO:0000256" key="11">
    <source>
        <dbReference type="SAM" id="SignalP"/>
    </source>
</evidence>
<sequence>MPVSIFSAALAKMLHLVFIFSLWALLGATSPPDDKETLPLSIARPSRHWRRHKQAKSHHERLEKQMRFDSPQTHAFEWPEPISSTASAETSGSTRMAICDTGMPRMLMGRKVQRKASHACSVTKSPAPLDATSAELTPVPAPRVPGFLYFQLDSETIKPVVLSSNYTDQPRIPFLLSAAHDATQVYMVTQSVDASEAARADPWRAQTVQLRLPVLLMPNRTTYQACVTFVSAQINSFSLLPCNTIDPALQRAQTFRFEEFKLSPSAAERNSQTMNVFSQAGKVDAYDLDSHTATLMAVAALRVANALLCQTFFQPDEYYQTLEVAHRLVYGYGVKTWEWQASALRSPLLPLIYTLPYGLLRLLRLDHVNLLLVGLPKVLNGLIALAADYGTYELSLRLLGPRRADAALLCSLVSFFNASVTIRSLSNSAETAVTALALSLWPWQALAGSTDAEGLDLALALAAVACIMRPAATLFWLALGLHLFWRSSTKLYVAVVASAIATVSVVACVAIDSLFYQHLVFTPLNFVRLNVSEGLSSFYGVNSWHFYISQALPLLCWALLPFVLAGFFTKSGNALEHHAIRSLSLASTAAVLAYSCLAHKEIRFVQPLLPFIHLLASRAVSSPTGKTRAHQHIACSITLPWPTRIALISLSLGPALYTLLVHGRGQIAVMSYLNSLPPDELKSVGFLMPCHSTPWQSHLHRSHLEIAALGGSGLAGRAWYLTCEPPLSGQDQRSYKDQSDFFYEDPITYLKRRFPYPPNDEFPPSLLPDVRSLQAKFKTSGDLGWRHEWPTHFVLFESLLNSTANLAWQFQHKHYVPVKRFFNSHVHEDPRRRGDILVLQYRKDA</sequence>
<keyword evidence="4" id="KW-0808">Transferase</keyword>
<reference evidence="12 13" key="2">
    <citation type="journal article" date="2012" name="Open Biol.">
        <title>Characteristics of nucleosomes and linker DNA regions on the genome of the basidiomycete Mixia osmundae revealed by mono- and dinucleosome mapping.</title>
        <authorList>
            <person name="Nishida H."/>
            <person name="Kondo S."/>
            <person name="Matsumoto T."/>
            <person name="Suzuki Y."/>
            <person name="Yoshikawa H."/>
            <person name="Taylor T.D."/>
            <person name="Sugiyama J."/>
        </authorList>
    </citation>
    <scope>NUCLEOTIDE SEQUENCE [LARGE SCALE GENOMIC DNA]</scope>
    <source>
        <strain evidence="13">CBS 9802 / IAM 14324 / JCM 22182 / KY 12970</strain>
    </source>
</reference>
<dbReference type="AlphaFoldDB" id="G7E2Q7"/>
<dbReference type="GO" id="GO:0006506">
    <property type="term" value="P:GPI anchor biosynthetic process"/>
    <property type="evidence" value="ECO:0007669"/>
    <property type="project" value="TreeGrafter"/>
</dbReference>
<dbReference type="eggNOG" id="KOG1771">
    <property type="taxonomic scope" value="Eukaryota"/>
</dbReference>
<comment type="subcellular location">
    <subcellularLocation>
        <location evidence="1 10">Endoplasmic reticulum membrane</location>
        <topology evidence="1 10">Multi-pass membrane protein</topology>
    </subcellularLocation>
</comment>
<comment type="caution">
    <text evidence="10">Lacks conserved residue(s) required for the propagation of feature annotation.</text>
</comment>
<dbReference type="PANTHER" id="PTHR22760">
    <property type="entry name" value="GLYCOSYLTRANSFERASE"/>
    <property type="match status" value="1"/>
</dbReference>
<keyword evidence="7 10" id="KW-1133">Transmembrane helix</keyword>
<dbReference type="InterPro" id="IPR005599">
    <property type="entry name" value="GPI_mannosylTrfase"/>
</dbReference>
<keyword evidence="8 10" id="KW-0472">Membrane</keyword>
<evidence type="ECO:0000256" key="8">
    <source>
        <dbReference type="ARBA" id="ARBA00023136"/>
    </source>
</evidence>
<evidence type="ECO:0000256" key="10">
    <source>
        <dbReference type="RuleBase" id="RU363075"/>
    </source>
</evidence>
<gene>
    <name evidence="12" type="primary">Mo03792</name>
    <name evidence="12" type="ORF">E5Q_03792</name>
</gene>
<keyword evidence="11" id="KW-0732">Signal</keyword>
<feature type="chain" id="PRO_5009955695" description="Mannosyltransferase" evidence="11">
    <location>
        <begin position="29"/>
        <end position="845"/>
    </location>
</feature>
<dbReference type="PANTHER" id="PTHR22760:SF4">
    <property type="entry name" value="GPI MANNOSYLTRANSFERASE 3"/>
    <property type="match status" value="1"/>
</dbReference>
<evidence type="ECO:0000256" key="5">
    <source>
        <dbReference type="ARBA" id="ARBA00022692"/>
    </source>
</evidence>
<evidence type="ECO:0000313" key="12">
    <source>
        <dbReference type="EMBL" id="GAA97117.1"/>
    </source>
</evidence>
<evidence type="ECO:0000256" key="7">
    <source>
        <dbReference type="ARBA" id="ARBA00022989"/>
    </source>
</evidence>
<comment type="caution">
    <text evidence="12">The sequence shown here is derived from an EMBL/GenBank/DDBJ whole genome shotgun (WGS) entry which is preliminary data.</text>
</comment>
<protein>
    <recommendedName>
        <fullName evidence="10">Mannosyltransferase</fullName>
        <ecNumber evidence="10">2.4.1.-</ecNumber>
    </recommendedName>
</protein>
<name>G7E2Q7_MIXOS</name>
<dbReference type="Proteomes" id="UP000009131">
    <property type="component" value="Unassembled WGS sequence"/>
</dbReference>
<comment type="function">
    <text evidence="9">Mannosyltransferase involved in glycosylphosphatidylinositol-anchor biosynthesis. Transfers the third mannose to Man2-GlcN-acyl-PI during GPI precursor assembly.</text>
</comment>
<dbReference type="GO" id="GO:0005789">
    <property type="term" value="C:endoplasmic reticulum membrane"/>
    <property type="evidence" value="ECO:0007669"/>
    <property type="project" value="UniProtKB-SubCell"/>
</dbReference>
<dbReference type="GO" id="GO:0000026">
    <property type="term" value="F:alpha-1,2-mannosyltransferase activity"/>
    <property type="evidence" value="ECO:0007669"/>
    <property type="project" value="TreeGrafter"/>
</dbReference>
<evidence type="ECO:0000256" key="6">
    <source>
        <dbReference type="ARBA" id="ARBA00022824"/>
    </source>
</evidence>
<keyword evidence="13" id="KW-1185">Reference proteome</keyword>
<evidence type="ECO:0000256" key="4">
    <source>
        <dbReference type="ARBA" id="ARBA00022679"/>
    </source>
</evidence>
<keyword evidence="5 10" id="KW-0812">Transmembrane</keyword>
<dbReference type="OMA" id="HIACSIT"/>
<keyword evidence="3 10" id="KW-0328">Glycosyltransferase</keyword>
<reference evidence="12 13" key="1">
    <citation type="journal article" date="2011" name="J. Gen. Appl. Microbiol.">
        <title>Draft genome sequencing of the enigmatic basidiomycete Mixia osmundae.</title>
        <authorList>
            <person name="Nishida H."/>
            <person name="Nagatsuka Y."/>
            <person name="Sugiyama J."/>
        </authorList>
    </citation>
    <scope>NUCLEOTIDE SEQUENCE [LARGE SCALE GENOMIC DNA]</scope>
    <source>
        <strain evidence="13">CBS 9802 / IAM 14324 / JCM 22182 / KY 12970</strain>
    </source>
</reference>
<organism evidence="12 13">
    <name type="scientific">Mixia osmundae (strain CBS 9802 / IAM 14324 / JCM 22182 / KY 12970)</name>
    <dbReference type="NCBI Taxonomy" id="764103"/>
    <lineage>
        <taxon>Eukaryota</taxon>
        <taxon>Fungi</taxon>
        <taxon>Dikarya</taxon>
        <taxon>Basidiomycota</taxon>
        <taxon>Pucciniomycotina</taxon>
        <taxon>Mixiomycetes</taxon>
        <taxon>Mixiales</taxon>
        <taxon>Mixiaceae</taxon>
        <taxon>Mixia</taxon>
    </lineage>
</organism>
<dbReference type="OrthoDB" id="416834at2759"/>
<feature type="transmembrane region" description="Helical" evidence="10">
    <location>
        <begin position="491"/>
        <end position="516"/>
    </location>
</feature>
<evidence type="ECO:0000256" key="3">
    <source>
        <dbReference type="ARBA" id="ARBA00022676"/>
    </source>
</evidence>
<feature type="signal peptide" evidence="11">
    <location>
        <begin position="1"/>
        <end position="28"/>
    </location>
</feature>
<dbReference type="InParanoid" id="G7E2Q7"/>
<dbReference type="FunCoup" id="G7E2Q7">
    <property type="interactions" value="488"/>
</dbReference>
<comment type="similarity">
    <text evidence="2">Belongs to the glycosyltransferase 22 family. PIGB subfamily.</text>
</comment>
<dbReference type="EC" id="2.4.1.-" evidence="10"/>
<dbReference type="Pfam" id="PF03901">
    <property type="entry name" value="Glyco_transf_22"/>
    <property type="match status" value="1"/>
</dbReference>
<evidence type="ECO:0000256" key="1">
    <source>
        <dbReference type="ARBA" id="ARBA00004477"/>
    </source>
</evidence>
<proteinExistence type="inferred from homology"/>
<feature type="transmembrane region" description="Helical" evidence="10">
    <location>
        <begin position="457"/>
        <end position="479"/>
    </location>
</feature>
<dbReference type="EMBL" id="BABT02000111">
    <property type="protein sequence ID" value="GAA97117.1"/>
    <property type="molecule type" value="Genomic_DNA"/>
</dbReference>
<evidence type="ECO:0000256" key="9">
    <source>
        <dbReference type="ARBA" id="ARBA00024708"/>
    </source>
</evidence>
<dbReference type="RefSeq" id="XP_014564689.1">
    <property type="nucleotide sequence ID" value="XM_014709203.1"/>
</dbReference>
<dbReference type="HOGENOM" id="CLU_012353_0_1_1"/>
<accession>G7E2Q7</accession>
<evidence type="ECO:0000313" key="13">
    <source>
        <dbReference type="Proteomes" id="UP000009131"/>
    </source>
</evidence>
<dbReference type="STRING" id="764103.G7E2Q7"/>
<keyword evidence="6 10" id="KW-0256">Endoplasmic reticulum</keyword>